<reference evidence="1 2" key="1">
    <citation type="submission" date="2024-06" db="EMBL/GenBank/DDBJ databases">
        <title>The Natural Products Discovery Center: Release of the First 8490 Sequenced Strains for Exploring Actinobacteria Biosynthetic Diversity.</title>
        <authorList>
            <person name="Kalkreuter E."/>
            <person name="Kautsar S.A."/>
            <person name="Yang D."/>
            <person name="Bader C.D."/>
            <person name="Teijaro C.N."/>
            <person name="Fluegel L."/>
            <person name="Davis C.M."/>
            <person name="Simpson J.R."/>
            <person name="Lauterbach L."/>
            <person name="Steele A.D."/>
            <person name="Gui C."/>
            <person name="Meng S."/>
            <person name="Li G."/>
            <person name="Viehrig K."/>
            <person name="Ye F."/>
            <person name="Su P."/>
            <person name="Kiefer A.F."/>
            <person name="Nichols A."/>
            <person name="Cepeda A.J."/>
            <person name="Yan W."/>
            <person name="Fan B."/>
            <person name="Jiang Y."/>
            <person name="Adhikari A."/>
            <person name="Zheng C.-J."/>
            <person name="Schuster L."/>
            <person name="Cowan T.M."/>
            <person name="Smanski M.J."/>
            <person name="Chevrette M.G."/>
            <person name="De Carvalho L.P.S."/>
            <person name="Shen B."/>
        </authorList>
    </citation>
    <scope>NUCLEOTIDE SEQUENCE [LARGE SCALE GENOMIC DNA]</scope>
    <source>
        <strain evidence="1 2">NPDC052360</strain>
    </source>
</reference>
<keyword evidence="2" id="KW-1185">Reference proteome</keyword>
<protein>
    <submittedName>
        <fullName evidence="1">Uncharacterized protein</fullName>
    </submittedName>
</protein>
<dbReference type="EMBL" id="JBFAUJ010000004">
    <property type="protein sequence ID" value="MEV8460208.1"/>
    <property type="molecule type" value="Genomic_DNA"/>
</dbReference>
<proteinExistence type="predicted"/>
<evidence type="ECO:0000313" key="2">
    <source>
        <dbReference type="Proteomes" id="UP001553148"/>
    </source>
</evidence>
<sequence>MHATRPAERGARCVQGRTPGAAVEFPARKRVAWLWQRLGRHSALGRAVEIEREAQEADVLAVELFFALWDEYRRGPQPTAG</sequence>
<gene>
    <name evidence="1" type="ORF">AB0470_11760</name>
</gene>
<dbReference type="Proteomes" id="UP001553148">
    <property type="component" value="Unassembled WGS sequence"/>
</dbReference>
<dbReference type="RefSeq" id="WP_162655599.1">
    <property type="nucleotide sequence ID" value="NZ_JBFAUJ010000004.1"/>
</dbReference>
<name>A0ABV3KLL3_STRGS</name>
<evidence type="ECO:0000313" key="1">
    <source>
        <dbReference type="EMBL" id="MEV8460208.1"/>
    </source>
</evidence>
<organism evidence="1 2">
    <name type="scientific">Streptomyces griseosporeus</name>
    <dbReference type="NCBI Taxonomy" id="1910"/>
    <lineage>
        <taxon>Bacteria</taxon>
        <taxon>Bacillati</taxon>
        <taxon>Actinomycetota</taxon>
        <taxon>Actinomycetes</taxon>
        <taxon>Kitasatosporales</taxon>
        <taxon>Streptomycetaceae</taxon>
        <taxon>Streptomyces</taxon>
    </lineage>
</organism>
<accession>A0ABV3KLL3</accession>
<comment type="caution">
    <text evidence="1">The sequence shown here is derived from an EMBL/GenBank/DDBJ whole genome shotgun (WGS) entry which is preliminary data.</text>
</comment>